<proteinExistence type="predicted"/>
<dbReference type="EMBL" id="QOUI01000005">
    <property type="protein sequence ID" value="RCK69812.1"/>
    <property type="molecule type" value="Genomic_DNA"/>
</dbReference>
<gene>
    <name evidence="3" type="ORF">DT076_08920</name>
</gene>
<evidence type="ECO:0000256" key="1">
    <source>
        <dbReference type="SAM" id="MobiDB-lite"/>
    </source>
</evidence>
<protein>
    <recommendedName>
        <fullName evidence="2">Aminoglycoside phosphotransferase domain-containing protein</fullName>
    </recommendedName>
</protein>
<evidence type="ECO:0000313" key="4">
    <source>
        <dbReference type="Proteomes" id="UP000252770"/>
    </source>
</evidence>
<dbReference type="Proteomes" id="UP000252770">
    <property type="component" value="Unassembled WGS sequence"/>
</dbReference>
<dbReference type="InterPro" id="IPR002575">
    <property type="entry name" value="Aminoglycoside_PTrfase"/>
</dbReference>
<dbReference type="AlphaFoldDB" id="A0A367YXT2"/>
<dbReference type="InterPro" id="IPR011009">
    <property type="entry name" value="Kinase-like_dom_sf"/>
</dbReference>
<comment type="caution">
    <text evidence="3">The sequence shown here is derived from an EMBL/GenBank/DDBJ whole genome shotgun (WGS) entry which is preliminary data.</text>
</comment>
<feature type="compositionally biased region" description="Basic and acidic residues" evidence="1">
    <location>
        <begin position="7"/>
        <end position="26"/>
    </location>
</feature>
<dbReference type="InterPro" id="IPR051678">
    <property type="entry name" value="AGP_Transferase"/>
</dbReference>
<evidence type="ECO:0000313" key="3">
    <source>
        <dbReference type="EMBL" id="RCK69812.1"/>
    </source>
</evidence>
<feature type="compositionally biased region" description="Gly residues" evidence="1">
    <location>
        <begin position="27"/>
        <end position="37"/>
    </location>
</feature>
<dbReference type="Gene3D" id="3.90.1200.10">
    <property type="match status" value="1"/>
</dbReference>
<reference evidence="3 4" key="1">
    <citation type="submission" date="2018-07" db="EMBL/GenBank/DDBJ databases">
        <title>Desertimonas flava gen. nov. sp. nov.</title>
        <authorList>
            <person name="Liu S."/>
        </authorList>
    </citation>
    <scope>NUCLEOTIDE SEQUENCE [LARGE SCALE GENOMIC DNA]</scope>
    <source>
        <strain evidence="3 4">16Sb5-5</strain>
    </source>
</reference>
<name>A0A367YXT2_9ACTN</name>
<accession>A0A367YXT2</accession>
<feature type="region of interest" description="Disordered" evidence="1">
    <location>
        <begin position="1"/>
        <end position="67"/>
    </location>
</feature>
<dbReference type="Pfam" id="PF01636">
    <property type="entry name" value="APH"/>
    <property type="match status" value="1"/>
</dbReference>
<keyword evidence="4" id="KW-1185">Reference proteome</keyword>
<feature type="domain" description="Aminoglycoside phosphotransferase" evidence="2">
    <location>
        <begin position="73"/>
        <end position="261"/>
    </location>
</feature>
<dbReference type="PANTHER" id="PTHR21310">
    <property type="entry name" value="AMINOGLYCOSIDE PHOSPHOTRANSFERASE-RELATED-RELATED"/>
    <property type="match status" value="1"/>
</dbReference>
<organism evidence="3 4">
    <name type="scientific">Desertihabitans brevis</name>
    <dbReference type="NCBI Taxonomy" id="2268447"/>
    <lineage>
        <taxon>Bacteria</taxon>
        <taxon>Bacillati</taxon>
        <taxon>Actinomycetota</taxon>
        <taxon>Actinomycetes</taxon>
        <taxon>Propionibacteriales</taxon>
        <taxon>Propionibacteriaceae</taxon>
        <taxon>Desertihabitans</taxon>
    </lineage>
</organism>
<evidence type="ECO:0000259" key="2">
    <source>
        <dbReference type="Pfam" id="PF01636"/>
    </source>
</evidence>
<dbReference type="SUPFAM" id="SSF56112">
    <property type="entry name" value="Protein kinase-like (PK-like)"/>
    <property type="match status" value="1"/>
</dbReference>
<sequence length="295" mass="31492">MGGVGAHRRDRDQVGEVAADPRHHLVEGGGEGLGGRHGATLPRGRGRRPVPVGGLGRSGQDGRVRQGAVGQVRVVRVDGRELVEKRFADPVRHDTEVQALRALAGSGLPVPELVAVAPGSVLMTLLPGERVDGLDASRQIAGIGASAALLHELHRLPPPTGLPGPPDDARTIHRYREAGGPPLPLRIPPASGRVLCHGDWTNGNLLLSGELVSGVVDWEAAHVGDPLRELSRAAYGASRDDPRRGEALVEAYGADPADVRVWLPLHAAELWLWFREAGPPEYLDRLTRELRSWPA</sequence>